<evidence type="ECO:0000256" key="3">
    <source>
        <dbReference type="ARBA" id="ARBA00010703"/>
    </source>
</evidence>
<sequence length="292" mass="33920">LNYFKDAYIHRFILSSECNLRRDPEISRGYWARITAVKGIVDAFLKAFPEKCQIINLGAGFDTLYWRLKEEGKQLYRYVEVDFSSVTAKKIRQIRRPGSPNLVSMFSEETKEVEHSDLHAGDYHLVGADLRQLNEFKEKLESCDLNYKTPTLFIAECVLVYMGTSQSDVLLSALAEWFENAFFLNYEQVNISDTFGKVMISNLYRRGIILPGLAACENLDAQKKRFIDNGWKNIVAKTMWEIYGKEIPDMQVKRIEKLELLDEKILLSQLLEHYCFVIASKSGHPLDFEWKK</sequence>
<dbReference type="EC" id="2.1.1.233" evidence="7"/>
<proteinExistence type="inferred from homology"/>
<evidence type="ECO:0000256" key="4">
    <source>
        <dbReference type="ARBA" id="ARBA00022603"/>
    </source>
</evidence>
<dbReference type="FunFam" id="3.40.50.150:FF:000092">
    <property type="entry name" value="Leucine carboxyl methyltransferase 1"/>
    <property type="match status" value="1"/>
</dbReference>
<dbReference type="STRING" id="387005.A0A183H4F1"/>
<dbReference type="AlphaFoldDB" id="A0A183H4F1"/>
<dbReference type="EMBL" id="UZAJ01001343">
    <property type="protein sequence ID" value="VDO32732.1"/>
    <property type="molecule type" value="Genomic_DNA"/>
</dbReference>
<comment type="catalytic activity">
    <reaction evidence="1 7">
        <text>[phosphatase 2A protein]-C-terminal L-leucine + S-adenosyl-L-methionine = [phosphatase 2A protein]-C-terminal L-leucine methyl ester + S-adenosyl-L-homocysteine</text>
        <dbReference type="Rhea" id="RHEA:48544"/>
        <dbReference type="Rhea" id="RHEA-COMP:12134"/>
        <dbReference type="Rhea" id="RHEA-COMP:12135"/>
        <dbReference type="ChEBI" id="CHEBI:57856"/>
        <dbReference type="ChEBI" id="CHEBI:59789"/>
        <dbReference type="ChEBI" id="CHEBI:90516"/>
        <dbReference type="ChEBI" id="CHEBI:90517"/>
        <dbReference type="EC" id="2.1.1.233"/>
    </reaction>
</comment>
<evidence type="ECO:0000256" key="2">
    <source>
        <dbReference type="ARBA" id="ARBA00003455"/>
    </source>
</evidence>
<dbReference type="InterPro" id="IPR029063">
    <property type="entry name" value="SAM-dependent_MTases_sf"/>
</dbReference>
<evidence type="ECO:0000313" key="10">
    <source>
        <dbReference type="Proteomes" id="UP000267606"/>
    </source>
</evidence>
<dbReference type="InterPro" id="IPR007213">
    <property type="entry name" value="Ppm1/Ppm2/Tcmp"/>
</dbReference>
<evidence type="ECO:0000256" key="6">
    <source>
        <dbReference type="ARBA" id="ARBA00022691"/>
    </source>
</evidence>
<organism evidence="11">
    <name type="scientific">Onchocerca flexuosa</name>
    <dbReference type="NCBI Taxonomy" id="387005"/>
    <lineage>
        <taxon>Eukaryota</taxon>
        <taxon>Metazoa</taxon>
        <taxon>Ecdysozoa</taxon>
        <taxon>Nematoda</taxon>
        <taxon>Chromadorea</taxon>
        <taxon>Rhabditida</taxon>
        <taxon>Spirurina</taxon>
        <taxon>Spiruromorpha</taxon>
        <taxon>Filarioidea</taxon>
        <taxon>Onchocercidae</taxon>
        <taxon>Onchocerca</taxon>
    </lineage>
</organism>
<reference evidence="9 10" key="2">
    <citation type="submission" date="2018-11" db="EMBL/GenBank/DDBJ databases">
        <authorList>
            <consortium name="Pathogen Informatics"/>
        </authorList>
    </citation>
    <scope>NUCLEOTIDE SEQUENCE [LARGE SCALE GENOMIC DNA]</scope>
</reference>
<evidence type="ECO:0000256" key="8">
    <source>
        <dbReference type="PIRSR" id="PIRSR016305-1"/>
    </source>
</evidence>
<evidence type="ECO:0000256" key="1">
    <source>
        <dbReference type="ARBA" id="ARBA00000724"/>
    </source>
</evidence>
<dbReference type="PANTHER" id="PTHR13600">
    <property type="entry name" value="LEUCINE CARBOXYL METHYLTRANSFERASE"/>
    <property type="match status" value="1"/>
</dbReference>
<evidence type="ECO:0000256" key="5">
    <source>
        <dbReference type="ARBA" id="ARBA00022679"/>
    </source>
</evidence>
<dbReference type="Proteomes" id="UP000267606">
    <property type="component" value="Unassembled WGS sequence"/>
</dbReference>
<dbReference type="GO" id="GO:0032259">
    <property type="term" value="P:methylation"/>
    <property type="evidence" value="ECO:0007669"/>
    <property type="project" value="UniProtKB-KW"/>
</dbReference>
<dbReference type="GO" id="GO:0005829">
    <property type="term" value="C:cytosol"/>
    <property type="evidence" value="ECO:0007669"/>
    <property type="project" value="TreeGrafter"/>
</dbReference>
<dbReference type="PIRSF" id="PIRSF016305">
    <property type="entry name" value="LCM_mtfrase"/>
    <property type="match status" value="1"/>
</dbReference>
<accession>A0A183H4F1</accession>
<keyword evidence="4 7" id="KW-0489">Methyltransferase</keyword>
<feature type="binding site" evidence="8">
    <location>
        <begin position="129"/>
        <end position="130"/>
    </location>
    <ligand>
        <name>S-adenosyl-L-methionine</name>
        <dbReference type="ChEBI" id="CHEBI:59789"/>
    </ligand>
</feature>
<evidence type="ECO:0000313" key="11">
    <source>
        <dbReference type="WBParaSite" id="OFLC_0000236001-mRNA-1"/>
    </source>
</evidence>
<comment type="function">
    <text evidence="2 7">Methylates the carboxyl group of the C-terminal leucine residue of protein phosphatase 2A catalytic subunits to form alpha-leucine ester residues.</text>
</comment>
<gene>
    <name evidence="9" type="ORF">OFLC_LOCUS2361</name>
</gene>
<dbReference type="GO" id="GO:0009966">
    <property type="term" value="P:regulation of signal transduction"/>
    <property type="evidence" value="ECO:0007669"/>
    <property type="project" value="UniProtKB-ARBA"/>
</dbReference>
<dbReference type="InterPro" id="IPR016651">
    <property type="entry name" value="LCMT1"/>
</dbReference>
<dbReference type="GO" id="GO:0018423">
    <property type="term" value="F:protein C-terminal leucine carboxyl O-methyltransferase activity"/>
    <property type="evidence" value="ECO:0007669"/>
    <property type="project" value="UniProtKB-EC"/>
</dbReference>
<keyword evidence="6 7" id="KW-0949">S-adenosyl-L-methionine</keyword>
<feature type="binding site" evidence="8">
    <location>
        <position position="58"/>
    </location>
    <ligand>
        <name>S-adenosyl-L-methionine</name>
        <dbReference type="ChEBI" id="CHEBI:59789"/>
    </ligand>
</feature>
<reference evidence="11" key="1">
    <citation type="submission" date="2016-06" db="UniProtKB">
        <authorList>
            <consortium name="WormBaseParasite"/>
        </authorList>
    </citation>
    <scope>IDENTIFICATION</scope>
</reference>
<dbReference type="Pfam" id="PF04072">
    <property type="entry name" value="LCM"/>
    <property type="match status" value="1"/>
</dbReference>
<dbReference type="PANTHER" id="PTHR13600:SF33">
    <property type="entry name" value="LEUCINE CARBOXYL METHYLTRANSFERASE 1"/>
    <property type="match status" value="1"/>
</dbReference>
<dbReference type="Gene3D" id="3.40.50.150">
    <property type="entry name" value="Vaccinia Virus protein VP39"/>
    <property type="match status" value="1"/>
</dbReference>
<comment type="similarity">
    <text evidence="3 7">Belongs to the methyltransferase superfamily. LCMT family.</text>
</comment>
<keyword evidence="10" id="KW-1185">Reference proteome</keyword>
<feature type="binding site" evidence="8">
    <location>
        <position position="156"/>
    </location>
    <ligand>
        <name>S-adenosyl-L-methionine</name>
        <dbReference type="ChEBI" id="CHEBI:59789"/>
    </ligand>
</feature>
<dbReference type="WBParaSite" id="OFLC_0000236001-mRNA-1">
    <property type="protein sequence ID" value="OFLC_0000236001-mRNA-1"/>
    <property type="gene ID" value="OFLC_0000236001"/>
</dbReference>
<protein>
    <recommendedName>
        <fullName evidence="7">Leucine carboxyl methyltransferase 1</fullName>
        <ecNumber evidence="7">2.1.1.233</ecNumber>
    </recommendedName>
</protein>
<name>A0A183H4F1_9BILA</name>
<evidence type="ECO:0000313" key="9">
    <source>
        <dbReference type="EMBL" id="VDO32732.1"/>
    </source>
</evidence>
<dbReference type="SUPFAM" id="SSF53335">
    <property type="entry name" value="S-adenosyl-L-methionine-dependent methyltransferases"/>
    <property type="match status" value="1"/>
</dbReference>
<evidence type="ECO:0000256" key="7">
    <source>
        <dbReference type="PIRNR" id="PIRNR016305"/>
    </source>
</evidence>
<keyword evidence="5 7" id="KW-0808">Transferase</keyword>
<feature type="binding site" evidence="8">
    <location>
        <position position="33"/>
    </location>
    <ligand>
        <name>S-adenosyl-L-methionine</name>
        <dbReference type="ChEBI" id="CHEBI:59789"/>
    </ligand>
</feature>